<gene>
    <name evidence="2" type="ORF">CLIM01_13660</name>
</gene>
<protein>
    <recommendedName>
        <fullName evidence="4">Reverse transcriptase</fullName>
    </recommendedName>
</protein>
<comment type="caution">
    <text evidence="2">The sequence shown here is derived from an EMBL/GenBank/DDBJ whole genome shotgun (WGS) entry which is preliminary data.</text>
</comment>
<evidence type="ECO:0000256" key="1">
    <source>
        <dbReference type="SAM" id="MobiDB-lite"/>
    </source>
</evidence>
<sequence length="367" mass="40963">MAEAYRDRPLDKLETIEGYSITPWEARIDTVVDDDAVKATEAIQSGWAVRIATESSARNGVVGYRTATMLPVSFKEGCSVIKASRTVGLRTELNPYVAELAALAEAVKSLPQRLDYRAIHVFTRNKAAVLAIRNPRQQSGQREVRQLYSSMQDLQRKGNRVTIFWLPSATESDLSKAAKAAAKESTRPNKTPQKRPARAYSTALRIALQSVRQKYGALPNNVGAHSKKIDVALPGRHTRELYDELSWKEASILAQLRTGMARLNWYLHQIGAIAWAQCACGQAAESVEHFLFRCTQWTAQRTQMLQQTETRRGNLSSFLGGKSASDPDDWSPNVDVVKETIKFALGTERLDAQINQQRNHTQPTSTH</sequence>
<dbReference type="EMBL" id="JARUPT010000729">
    <property type="protein sequence ID" value="KAK0368980.1"/>
    <property type="molecule type" value="Genomic_DNA"/>
</dbReference>
<evidence type="ECO:0000313" key="2">
    <source>
        <dbReference type="EMBL" id="KAK0368980.1"/>
    </source>
</evidence>
<feature type="compositionally biased region" description="Basic and acidic residues" evidence="1">
    <location>
        <begin position="176"/>
        <end position="187"/>
    </location>
</feature>
<keyword evidence="3" id="KW-1185">Reference proteome</keyword>
<evidence type="ECO:0008006" key="4">
    <source>
        <dbReference type="Google" id="ProtNLM"/>
    </source>
</evidence>
<name>A0ABQ9PA53_9PEZI</name>
<dbReference type="Proteomes" id="UP001169217">
    <property type="component" value="Unassembled WGS sequence"/>
</dbReference>
<dbReference type="Gene3D" id="3.30.420.10">
    <property type="entry name" value="Ribonuclease H-like superfamily/Ribonuclease H"/>
    <property type="match status" value="1"/>
</dbReference>
<organism evidence="2 3">
    <name type="scientific">Colletotrichum limetticola</name>
    <dbReference type="NCBI Taxonomy" id="1209924"/>
    <lineage>
        <taxon>Eukaryota</taxon>
        <taxon>Fungi</taxon>
        <taxon>Dikarya</taxon>
        <taxon>Ascomycota</taxon>
        <taxon>Pezizomycotina</taxon>
        <taxon>Sordariomycetes</taxon>
        <taxon>Hypocreomycetidae</taxon>
        <taxon>Glomerellales</taxon>
        <taxon>Glomerellaceae</taxon>
        <taxon>Colletotrichum</taxon>
        <taxon>Colletotrichum acutatum species complex</taxon>
    </lineage>
</organism>
<accession>A0ABQ9PA53</accession>
<feature type="region of interest" description="Disordered" evidence="1">
    <location>
        <begin position="176"/>
        <end position="198"/>
    </location>
</feature>
<proteinExistence type="predicted"/>
<evidence type="ECO:0000313" key="3">
    <source>
        <dbReference type="Proteomes" id="UP001169217"/>
    </source>
</evidence>
<dbReference type="InterPro" id="IPR036397">
    <property type="entry name" value="RNaseH_sf"/>
</dbReference>
<reference evidence="2" key="1">
    <citation type="submission" date="2023-04" db="EMBL/GenBank/DDBJ databases">
        <title>Colletotrichum limetticola genome sequence.</title>
        <authorList>
            <person name="Baroncelli R."/>
        </authorList>
    </citation>
    <scope>NUCLEOTIDE SEQUENCE</scope>
    <source>
        <strain evidence="2">KLA-Anderson</strain>
    </source>
</reference>